<feature type="chain" id="PRO_5042950234" description="DUF7728 domain-containing protein" evidence="3">
    <location>
        <begin position="21"/>
        <end position="398"/>
    </location>
</feature>
<reference evidence="5" key="1">
    <citation type="journal article" date="2023" name="Mol. Phylogenet. Evol.">
        <title>Genome-scale phylogeny and comparative genomics of the fungal order Sordariales.</title>
        <authorList>
            <person name="Hensen N."/>
            <person name="Bonometti L."/>
            <person name="Westerberg I."/>
            <person name="Brannstrom I.O."/>
            <person name="Guillou S."/>
            <person name="Cros-Aarteil S."/>
            <person name="Calhoun S."/>
            <person name="Haridas S."/>
            <person name="Kuo A."/>
            <person name="Mondo S."/>
            <person name="Pangilinan J."/>
            <person name="Riley R."/>
            <person name="LaButti K."/>
            <person name="Andreopoulos B."/>
            <person name="Lipzen A."/>
            <person name="Chen C."/>
            <person name="Yan M."/>
            <person name="Daum C."/>
            <person name="Ng V."/>
            <person name="Clum A."/>
            <person name="Steindorff A."/>
            <person name="Ohm R.A."/>
            <person name="Martin F."/>
            <person name="Silar P."/>
            <person name="Natvig D.O."/>
            <person name="Lalanne C."/>
            <person name="Gautier V."/>
            <person name="Ament-Velasquez S.L."/>
            <person name="Kruys A."/>
            <person name="Hutchinson M.I."/>
            <person name="Powell A.J."/>
            <person name="Barry K."/>
            <person name="Miller A.N."/>
            <person name="Grigoriev I.V."/>
            <person name="Debuchy R."/>
            <person name="Gladieux P."/>
            <person name="Hiltunen Thoren M."/>
            <person name="Johannesson H."/>
        </authorList>
    </citation>
    <scope>NUCLEOTIDE SEQUENCE</scope>
    <source>
        <strain evidence="5">CBS 532.94</strain>
    </source>
</reference>
<feature type="region of interest" description="Disordered" evidence="1">
    <location>
        <begin position="350"/>
        <end position="398"/>
    </location>
</feature>
<proteinExistence type="predicted"/>
<evidence type="ECO:0000313" key="6">
    <source>
        <dbReference type="Proteomes" id="UP001303760"/>
    </source>
</evidence>
<evidence type="ECO:0000259" key="4">
    <source>
        <dbReference type="Pfam" id="PF24854"/>
    </source>
</evidence>
<keyword evidence="3" id="KW-0732">Signal</keyword>
<keyword evidence="2" id="KW-1133">Transmembrane helix</keyword>
<dbReference type="PANTHER" id="PTHR40622:SF1">
    <property type="match status" value="1"/>
</dbReference>
<protein>
    <recommendedName>
        <fullName evidence="4">DUF7728 domain-containing protein</fullName>
    </recommendedName>
</protein>
<evidence type="ECO:0000256" key="1">
    <source>
        <dbReference type="SAM" id="MobiDB-lite"/>
    </source>
</evidence>
<sequence length="398" mass="44695">MLLKPLTVAAGLLAVPVAHAFLIPPEVSDADIQVANTIENIASQVSENQVVNVECPGCPILVNGRRGRPVQLKIHRPSHLELTFSIDRQPDHDRLLVNGFELYPSGDPLGEALVAPQIIDGKRRKKRHREHDQHDGKRRAHRKRPHRLVPQPQRLGYGIRVGPSKKDADGQFELFEVDLQILEVGVAFIDGIPEVKVQVIKDGDGRLLISQIEKSEPKKLLELPKGGPEECTTAMCKWLAIAREKLKNLKPFKHCHNPHIKGGMGEEGRGSDWLPYPHPNHHHGSPSGHWAAPYREHRWGKLFKHVASHILLPVLIGIVAGVSISLIGMAVGTLIVSLWRFFFRRDTRHGHRRRHSRHHSHHKTALKEAAFDDEKSGLMEHQDPPPSYEEEAAKTAQL</sequence>
<dbReference type="EMBL" id="MU860066">
    <property type="protein sequence ID" value="KAK4239354.1"/>
    <property type="molecule type" value="Genomic_DNA"/>
</dbReference>
<dbReference type="PANTHER" id="PTHR40622">
    <property type="match status" value="1"/>
</dbReference>
<dbReference type="Pfam" id="PF24854">
    <property type="entry name" value="DUF7728"/>
    <property type="match status" value="1"/>
</dbReference>
<evidence type="ECO:0000256" key="2">
    <source>
        <dbReference type="SAM" id="Phobius"/>
    </source>
</evidence>
<reference evidence="5" key="2">
    <citation type="submission" date="2023-05" db="EMBL/GenBank/DDBJ databases">
        <authorList>
            <consortium name="Lawrence Berkeley National Laboratory"/>
            <person name="Steindorff A."/>
            <person name="Hensen N."/>
            <person name="Bonometti L."/>
            <person name="Westerberg I."/>
            <person name="Brannstrom I.O."/>
            <person name="Guillou S."/>
            <person name="Cros-Aarteil S."/>
            <person name="Calhoun S."/>
            <person name="Haridas S."/>
            <person name="Kuo A."/>
            <person name="Mondo S."/>
            <person name="Pangilinan J."/>
            <person name="Riley R."/>
            <person name="Labutti K."/>
            <person name="Andreopoulos B."/>
            <person name="Lipzen A."/>
            <person name="Chen C."/>
            <person name="Yanf M."/>
            <person name="Daum C."/>
            <person name="Ng V."/>
            <person name="Clum A."/>
            <person name="Ohm R."/>
            <person name="Martin F."/>
            <person name="Silar P."/>
            <person name="Natvig D."/>
            <person name="Lalanne C."/>
            <person name="Gautier V."/>
            <person name="Ament-Velasquez S.L."/>
            <person name="Kruys A."/>
            <person name="Hutchinson M.I."/>
            <person name="Powell A.J."/>
            <person name="Barry K."/>
            <person name="Miller A.N."/>
            <person name="Grigoriev I.V."/>
            <person name="Debuchy R."/>
            <person name="Gladieux P."/>
            <person name="Thoren M.H."/>
            <person name="Johannesson H."/>
        </authorList>
    </citation>
    <scope>NUCLEOTIDE SEQUENCE</scope>
    <source>
        <strain evidence="5">CBS 532.94</strain>
    </source>
</reference>
<name>A0AAN7CC81_9PEZI</name>
<organism evidence="5 6">
    <name type="scientific">Achaetomium macrosporum</name>
    <dbReference type="NCBI Taxonomy" id="79813"/>
    <lineage>
        <taxon>Eukaryota</taxon>
        <taxon>Fungi</taxon>
        <taxon>Dikarya</taxon>
        <taxon>Ascomycota</taxon>
        <taxon>Pezizomycotina</taxon>
        <taxon>Sordariomycetes</taxon>
        <taxon>Sordariomycetidae</taxon>
        <taxon>Sordariales</taxon>
        <taxon>Chaetomiaceae</taxon>
        <taxon>Achaetomium</taxon>
    </lineage>
</organism>
<feature type="compositionally biased region" description="Basic residues" evidence="1">
    <location>
        <begin position="350"/>
        <end position="364"/>
    </location>
</feature>
<keyword evidence="2" id="KW-0472">Membrane</keyword>
<keyword evidence="6" id="KW-1185">Reference proteome</keyword>
<feature type="domain" description="DUF7728" evidence="4">
    <location>
        <begin position="47"/>
        <end position="217"/>
    </location>
</feature>
<feature type="region of interest" description="Disordered" evidence="1">
    <location>
        <begin position="120"/>
        <end position="148"/>
    </location>
</feature>
<feature type="compositionally biased region" description="Basic residues" evidence="1">
    <location>
        <begin position="136"/>
        <end position="147"/>
    </location>
</feature>
<accession>A0AAN7CC81</accession>
<dbReference type="AlphaFoldDB" id="A0AAN7CC81"/>
<gene>
    <name evidence="5" type="ORF">C8A03DRAFT_43042</name>
</gene>
<evidence type="ECO:0000313" key="5">
    <source>
        <dbReference type="EMBL" id="KAK4239354.1"/>
    </source>
</evidence>
<evidence type="ECO:0000256" key="3">
    <source>
        <dbReference type="SAM" id="SignalP"/>
    </source>
</evidence>
<feature type="compositionally biased region" description="Basic and acidic residues" evidence="1">
    <location>
        <begin position="365"/>
        <end position="383"/>
    </location>
</feature>
<feature type="signal peptide" evidence="3">
    <location>
        <begin position="1"/>
        <end position="20"/>
    </location>
</feature>
<dbReference type="InterPro" id="IPR056145">
    <property type="entry name" value="DUF7728"/>
</dbReference>
<dbReference type="Proteomes" id="UP001303760">
    <property type="component" value="Unassembled WGS sequence"/>
</dbReference>
<feature type="transmembrane region" description="Helical" evidence="2">
    <location>
        <begin position="310"/>
        <end position="343"/>
    </location>
</feature>
<comment type="caution">
    <text evidence="5">The sequence shown here is derived from an EMBL/GenBank/DDBJ whole genome shotgun (WGS) entry which is preliminary data.</text>
</comment>
<keyword evidence="2" id="KW-0812">Transmembrane</keyword>